<dbReference type="InterPro" id="IPR010775">
    <property type="entry name" value="DUF1365"/>
</dbReference>
<gene>
    <name evidence="2" type="ORF">SAMN05660686_00751</name>
</gene>
<evidence type="ECO:0000313" key="3">
    <source>
        <dbReference type="Proteomes" id="UP000198615"/>
    </source>
</evidence>
<keyword evidence="3" id="KW-1185">Reference proteome</keyword>
<comment type="caution">
    <text evidence="2">The sequence shown here is derived from an EMBL/GenBank/DDBJ whole genome shotgun (WGS) entry which is preliminary data.</text>
</comment>
<protein>
    <recommendedName>
        <fullName evidence="4">DUF1365 domain-containing protein</fullName>
    </recommendedName>
</protein>
<organism evidence="2 3">
    <name type="scientific">Thalassobaculum litoreum DSM 18839</name>
    <dbReference type="NCBI Taxonomy" id="1123362"/>
    <lineage>
        <taxon>Bacteria</taxon>
        <taxon>Pseudomonadati</taxon>
        <taxon>Pseudomonadota</taxon>
        <taxon>Alphaproteobacteria</taxon>
        <taxon>Rhodospirillales</taxon>
        <taxon>Thalassobaculaceae</taxon>
        <taxon>Thalassobaculum</taxon>
    </lineage>
</organism>
<dbReference type="OrthoDB" id="9778801at2"/>
<proteinExistence type="predicted"/>
<evidence type="ECO:0000256" key="1">
    <source>
        <dbReference type="SAM" id="MobiDB-lite"/>
    </source>
</evidence>
<reference evidence="2 3" key="1">
    <citation type="submission" date="2016-10" db="EMBL/GenBank/DDBJ databases">
        <authorList>
            <person name="Varghese N."/>
            <person name="Submissions S."/>
        </authorList>
    </citation>
    <scope>NUCLEOTIDE SEQUENCE [LARGE SCALE GENOMIC DNA]</scope>
    <source>
        <strain evidence="2 3">DSM 18839</strain>
    </source>
</reference>
<feature type="region of interest" description="Disordered" evidence="1">
    <location>
        <begin position="245"/>
        <end position="272"/>
    </location>
</feature>
<dbReference type="Proteomes" id="UP000198615">
    <property type="component" value="Unassembled WGS sequence"/>
</dbReference>
<dbReference type="RefSeq" id="WP_093148263.1">
    <property type="nucleotide sequence ID" value="NZ_FNBW01000002.1"/>
</dbReference>
<dbReference type="Pfam" id="PF07103">
    <property type="entry name" value="DUF1365"/>
    <property type="match status" value="1"/>
</dbReference>
<dbReference type="AlphaFoldDB" id="A0A8G2BFH7"/>
<dbReference type="EMBL" id="FNBW01000002">
    <property type="protein sequence ID" value="SDF25197.1"/>
    <property type="molecule type" value="Genomic_DNA"/>
</dbReference>
<dbReference type="PANTHER" id="PTHR33973:SF4">
    <property type="entry name" value="OS07G0153300 PROTEIN"/>
    <property type="match status" value="1"/>
</dbReference>
<name>A0A8G2BFH7_9PROT</name>
<evidence type="ECO:0008006" key="4">
    <source>
        <dbReference type="Google" id="ProtNLM"/>
    </source>
</evidence>
<evidence type="ECO:0000313" key="2">
    <source>
        <dbReference type="EMBL" id="SDF25197.1"/>
    </source>
</evidence>
<feature type="compositionally biased region" description="Basic residues" evidence="1">
    <location>
        <begin position="260"/>
        <end position="272"/>
    </location>
</feature>
<dbReference type="PANTHER" id="PTHR33973">
    <property type="entry name" value="OS07G0153300 PROTEIN"/>
    <property type="match status" value="1"/>
</dbReference>
<accession>A0A8G2BFH7</accession>
<sequence>MTARRSALYLGKVMHCRLAPKRHRFRYRVASLLVDLDELADLDRGLRVFSVDRANLFSFHQRDHGPRDGAALKPWVEAVFADQGSAIPGGRVLCFCIPRTLGYAFNPLTVYWGYRADGSLAGVLYEVKNTFGDQHCYFVPAGPDHVPGEPLVQEAEKLLYVSPFFDVAGGYRFRTGEPSDTLGLLIRLVGPDGADRMIATHRAERRALNDSALLATLITHPLNTIKVIAGIHWEALRLWSKKAKFHSRPAPPDDPVSRGTARHTHARPAKAA</sequence>